<evidence type="ECO:0000313" key="3">
    <source>
        <dbReference type="Proteomes" id="UP001044222"/>
    </source>
</evidence>
<keyword evidence="3" id="KW-1185">Reference proteome</keyword>
<protein>
    <submittedName>
        <fullName evidence="2">Uncharacterized protein</fullName>
    </submittedName>
</protein>
<organism evidence="2 3">
    <name type="scientific">Anguilla anguilla</name>
    <name type="common">European freshwater eel</name>
    <name type="synonym">Muraena anguilla</name>
    <dbReference type="NCBI Taxonomy" id="7936"/>
    <lineage>
        <taxon>Eukaryota</taxon>
        <taxon>Metazoa</taxon>
        <taxon>Chordata</taxon>
        <taxon>Craniata</taxon>
        <taxon>Vertebrata</taxon>
        <taxon>Euteleostomi</taxon>
        <taxon>Actinopterygii</taxon>
        <taxon>Neopterygii</taxon>
        <taxon>Teleostei</taxon>
        <taxon>Anguilliformes</taxon>
        <taxon>Anguillidae</taxon>
        <taxon>Anguilla</taxon>
    </lineage>
</organism>
<dbReference type="Proteomes" id="UP001044222">
    <property type="component" value="Chromosome 18"/>
</dbReference>
<dbReference type="EMBL" id="JAFIRN010000018">
    <property type="protein sequence ID" value="KAG5831315.1"/>
    <property type="molecule type" value="Genomic_DNA"/>
</dbReference>
<name>A0A9D3RIM2_ANGAN</name>
<feature type="transmembrane region" description="Helical" evidence="1">
    <location>
        <begin position="20"/>
        <end position="40"/>
    </location>
</feature>
<keyword evidence="1" id="KW-0472">Membrane</keyword>
<proteinExistence type="predicted"/>
<evidence type="ECO:0000313" key="2">
    <source>
        <dbReference type="EMBL" id="KAG5831315.1"/>
    </source>
</evidence>
<sequence length="85" mass="10508">MTATNVVHHVVRFIHEDKMFFYKINVIIVGFYLSICHLWFNTTKDYKKVKYEDRWWLLESISSLRVIDFPFQYGGWRRKRHRPKA</sequence>
<keyword evidence="1" id="KW-0812">Transmembrane</keyword>
<gene>
    <name evidence="2" type="ORF">ANANG_G00302480</name>
</gene>
<dbReference type="AlphaFoldDB" id="A0A9D3RIM2"/>
<reference evidence="2" key="1">
    <citation type="submission" date="2021-01" db="EMBL/GenBank/DDBJ databases">
        <title>A chromosome-scale assembly of European eel, Anguilla anguilla.</title>
        <authorList>
            <person name="Henkel C."/>
            <person name="Jong-Raadsen S.A."/>
            <person name="Dufour S."/>
            <person name="Weltzien F.-A."/>
            <person name="Palstra A.P."/>
            <person name="Pelster B."/>
            <person name="Spaink H.P."/>
            <person name="Van Den Thillart G.E."/>
            <person name="Jansen H."/>
            <person name="Zahm M."/>
            <person name="Klopp C."/>
            <person name="Cedric C."/>
            <person name="Louis A."/>
            <person name="Berthelot C."/>
            <person name="Parey E."/>
            <person name="Roest Crollius H."/>
            <person name="Montfort J."/>
            <person name="Robinson-Rechavi M."/>
            <person name="Bucao C."/>
            <person name="Bouchez O."/>
            <person name="Gislard M."/>
            <person name="Lluch J."/>
            <person name="Milhes M."/>
            <person name="Lampietro C."/>
            <person name="Lopez Roques C."/>
            <person name="Donnadieu C."/>
            <person name="Braasch I."/>
            <person name="Desvignes T."/>
            <person name="Postlethwait J."/>
            <person name="Bobe J."/>
            <person name="Guiguen Y."/>
            <person name="Dirks R."/>
        </authorList>
    </citation>
    <scope>NUCLEOTIDE SEQUENCE</scope>
    <source>
        <strain evidence="2">Tag_6206</strain>
        <tissue evidence="2">Liver</tissue>
    </source>
</reference>
<keyword evidence="1" id="KW-1133">Transmembrane helix</keyword>
<accession>A0A9D3RIM2</accession>
<evidence type="ECO:0000256" key="1">
    <source>
        <dbReference type="SAM" id="Phobius"/>
    </source>
</evidence>
<comment type="caution">
    <text evidence="2">The sequence shown here is derived from an EMBL/GenBank/DDBJ whole genome shotgun (WGS) entry which is preliminary data.</text>
</comment>